<comment type="caution">
    <text evidence="2">The sequence shown here is derived from an EMBL/GenBank/DDBJ whole genome shotgun (WGS) entry which is preliminary data.</text>
</comment>
<feature type="transmembrane region" description="Helical" evidence="1">
    <location>
        <begin position="50"/>
        <end position="69"/>
    </location>
</feature>
<protein>
    <submittedName>
        <fullName evidence="2">Uncharacterized protein</fullName>
    </submittedName>
</protein>
<dbReference type="EMBL" id="JACJIJ010000001">
    <property type="protein sequence ID" value="MBA9051008.1"/>
    <property type="molecule type" value="Genomic_DNA"/>
</dbReference>
<sequence length="86" mass="8656">MSRMPEPAHCVVHGSSCRQRPALPDALVIVVITVLACVLSASGWDLTSVLAVLGGAGAVATGTLTALNGQGPGRLLLRTVRAVTGP</sequence>
<keyword evidence="1" id="KW-0472">Membrane</keyword>
<accession>A0A7W3NID8</accession>
<dbReference type="RefSeq" id="WP_259408598.1">
    <property type="nucleotide sequence ID" value="NZ_BAAAHW010000057.1"/>
</dbReference>
<feature type="transmembrane region" description="Helical" evidence="1">
    <location>
        <begin position="26"/>
        <end position="44"/>
    </location>
</feature>
<organism evidence="2 3">
    <name type="scientific">Streptomyces murinus</name>
    <dbReference type="NCBI Taxonomy" id="33900"/>
    <lineage>
        <taxon>Bacteria</taxon>
        <taxon>Bacillati</taxon>
        <taxon>Actinomycetota</taxon>
        <taxon>Actinomycetes</taxon>
        <taxon>Kitasatosporales</taxon>
        <taxon>Streptomycetaceae</taxon>
        <taxon>Streptomyces</taxon>
    </lineage>
</organism>
<keyword evidence="1" id="KW-1133">Transmembrane helix</keyword>
<evidence type="ECO:0000256" key="1">
    <source>
        <dbReference type="SAM" id="Phobius"/>
    </source>
</evidence>
<gene>
    <name evidence="2" type="ORF">HDA42_000183</name>
</gene>
<proteinExistence type="predicted"/>
<keyword evidence="1" id="KW-0812">Transmembrane</keyword>
<dbReference type="Proteomes" id="UP000577386">
    <property type="component" value="Unassembled WGS sequence"/>
</dbReference>
<name>A0A7W3NID8_STRMR</name>
<evidence type="ECO:0000313" key="3">
    <source>
        <dbReference type="Proteomes" id="UP000577386"/>
    </source>
</evidence>
<dbReference type="AlphaFoldDB" id="A0A7W3NID8"/>
<reference evidence="2 3" key="1">
    <citation type="submission" date="2020-08" db="EMBL/GenBank/DDBJ databases">
        <title>Sequencing the genomes of 1000 actinobacteria strains.</title>
        <authorList>
            <person name="Klenk H.-P."/>
        </authorList>
    </citation>
    <scope>NUCLEOTIDE SEQUENCE [LARGE SCALE GENOMIC DNA]</scope>
    <source>
        <strain evidence="2 3">DSM 41827</strain>
    </source>
</reference>
<evidence type="ECO:0000313" key="2">
    <source>
        <dbReference type="EMBL" id="MBA9051008.1"/>
    </source>
</evidence>
<keyword evidence="3" id="KW-1185">Reference proteome</keyword>